<organism evidence="1 2">
    <name type="scientific">Promethearchaeum syntrophicum</name>
    <dbReference type="NCBI Taxonomy" id="2594042"/>
    <lineage>
        <taxon>Archaea</taxon>
        <taxon>Promethearchaeati</taxon>
        <taxon>Promethearchaeota</taxon>
        <taxon>Promethearchaeia</taxon>
        <taxon>Promethearchaeales</taxon>
        <taxon>Promethearchaeaceae</taxon>
        <taxon>Promethearchaeum</taxon>
    </lineage>
</organism>
<reference evidence="1 2" key="2">
    <citation type="journal article" date="2024" name="Int. J. Syst. Evol. Microbiol.">
        <title>Promethearchaeum syntrophicum gen. nov., sp. nov., an anaerobic, obligately syntrophic archaeon, the first isolate of the lineage 'Asgard' archaea, and proposal of the new archaeal phylum Promethearchaeota phyl. nov. and kingdom Promethearchaeati regn. nov.</title>
        <authorList>
            <person name="Imachi H."/>
            <person name="Nobu M.K."/>
            <person name="Kato S."/>
            <person name="Takaki Y."/>
            <person name="Miyazaki M."/>
            <person name="Miyata M."/>
            <person name="Ogawara M."/>
            <person name="Saito Y."/>
            <person name="Sakai S."/>
            <person name="Tahara Y.O."/>
            <person name="Takano Y."/>
            <person name="Tasumi E."/>
            <person name="Uematsu K."/>
            <person name="Yoshimura T."/>
            <person name="Itoh T."/>
            <person name="Ohkuma M."/>
            <person name="Takai K."/>
        </authorList>
    </citation>
    <scope>NUCLEOTIDE SEQUENCE [LARGE SCALE GENOMIC DNA]</scope>
    <source>
        <strain evidence="1 2">MK-D1</strain>
    </source>
</reference>
<name>A0AC61ZU51_9ARCH</name>
<proteinExistence type="predicted"/>
<sequence length="424" mass="47608">MRQSKKPEIIIKKIFSIWVFFLIFIIMIQYPLIAKSTAETETTPLDNHWVESLMFGIGSSMDASYGDIDGDGNGEIVCASGGDLKVYNPNSDEVVTIEEGEIWARSVVCADFDLDGIDEFVFTHDDTGTRIFDYVSGSWEKVYLDSNNNWELDTGDIDNDGILEIIGDNTMYRFNGTEWNSEFAPWGIDANPLKCSDIDHDGNSEVITFEYNEDSIFIYSFNGTDWNRESLGIIDEESLYCDFCCYDLDGDDYEEIIFSANGSIFLSQNLYGVWENSPIWETNKEDYPSSSNIYIRQINVGKIFNSDTNYIVIKTSKGSSESKIYLLEEEYDGNWSPTIIGEYDDGVGTGSLLLEDIDNDQELEIISTGASSSIFDFDPDVYEGGPGFSIGLPTYQIVLIVIGGIIFLGLLIGGIFLLYKKLIK</sequence>
<accession>A0AC61ZU51</accession>
<evidence type="ECO:0000313" key="2">
    <source>
        <dbReference type="Proteomes" id="UP000321408"/>
    </source>
</evidence>
<reference evidence="1 2" key="1">
    <citation type="journal article" date="2020" name="Nature">
        <title>Isolation of an archaeon at the prokaryote-eukaryote interface.</title>
        <authorList>
            <person name="Imachi H."/>
            <person name="Nobu M.K."/>
            <person name="Nakahara N."/>
            <person name="Morono Y."/>
            <person name="Ogawara M."/>
            <person name="Takaki Y."/>
            <person name="Takano Y."/>
            <person name="Uematsu K."/>
            <person name="Ikuta T."/>
            <person name="Ito M."/>
            <person name="Matsui Y."/>
            <person name="Miyazaki M."/>
            <person name="Murata K."/>
            <person name="Saito Y."/>
            <person name="Sakai S."/>
            <person name="Song C."/>
            <person name="Tasumi E."/>
            <person name="Yamanaka Y."/>
            <person name="Yamaguchi T."/>
            <person name="Kamagata Y."/>
            <person name="Tamaki H."/>
            <person name="Takai K."/>
        </authorList>
    </citation>
    <scope>NUCLEOTIDE SEQUENCE [LARGE SCALE GENOMIC DNA]</scope>
    <source>
        <strain evidence="1 2">MK-D1</strain>
    </source>
</reference>
<keyword evidence="2" id="KW-1185">Reference proteome</keyword>
<evidence type="ECO:0000313" key="1">
    <source>
        <dbReference type="EMBL" id="XDF89334.1"/>
    </source>
</evidence>
<gene>
    <name evidence="1" type="ORF">DSAG12_04545</name>
</gene>
<protein>
    <submittedName>
        <fullName evidence="1">FG-GAP repeat domain-containing protein</fullName>
    </submittedName>
</protein>
<dbReference type="EMBL" id="CP042905">
    <property type="protein sequence ID" value="XDF89334.1"/>
    <property type="molecule type" value="Genomic_DNA"/>
</dbReference>
<dbReference type="Proteomes" id="UP000321408">
    <property type="component" value="Chromosome"/>
</dbReference>